<comment type="similarity">
    <text evidence="2 8">Belongs to the CorA metal ion transporter (MIT) (TC 1.A.35) family.</text>
</comment>
<dbReference type="Gene3D" id="1.20.58.340">
    <property type="entry name" value="Magnesium transport protein CorA, transmembrane region"/>
    <property type="match status" value="2"/>
</dbReference>
<evidence type="ECO:0000256" key="5">
    <source>
        <dbReference type="ARBA" id="ARBA00022692"/>
    </source>
</evidence>
<accession>A0A4U3KQ61</accession>
<dbReference type="FunFam" id="1.20.58.340:FF:000012">
    <property type="entry name" value="Magnesium transport protein CorA"/>
    <property type="match status" value="1"/>
</dbReference>
<dbReference type="OrthoDB" id="9803416at2"/>
<sequence>MYNQTTGYLSRMIKFDNNRERRVRMYNPICSTVRQDAEKVKICVYDYNKDYVKQHELKDVREAFTFKENGNISWINIDGIRKADIEAIGEHFGIHPLIQEDILSIGQRPKMDEGDDIMYCLLNMLYFNEDTITVEQEQISIVLGKNFVITFQEDADRDVFNGIREKLNIPKSKLRSASADYLAYSMIDTIVDFYFVVMDKLSDKLEAVEEEIIRAASTRSLAQINSLRRELIVLRRNVLPVRDMVSGIIRSDSPLLDERVMRYFKDVSDHITQAADMVENYRDMIMSMQDLYLNKANIRLNEVMKVMAIVTCLMAPATVIGGIFGMNFDRIPYIHNRYGFFIAVALMLLVPVYMIYLFKKRGWFKRM</sequence>
<evidence type="ECO:0000256" key="8">
    <source>
        <dbReference type="RuleBase" id="RU362010"/>
    </source>
</evidence>
<dbReference type="SUPFAM" id="SSF143865">
    <property type="entry name" value="CorA soluble domain-like"/>
    <property type="match status" value="1"/>
</dbReference>
<evidence type="ECO:0000256" key="4">
    <source>
        <dbReference type="ARBA" id="ARBA00022475"/>
    </source>
</evidence>
<comment type="subcellular location">
    <subcellularLocation>
        <location evidence="1">Cell membrane</location>
        <topology evidence="1">Multi-pass membrane protein</topology>
    </subcellularLocation>
    <subcellularLocation>
        <location evidence="8">Membrane</location>
        <topology evidence="8">Multi-pass membrane protein</topology>
    </subcellularLocation>
</comment>
<dbReference type="Gene3D" id="3.30.460.20">
    <property type="entry name" value="CorA soluble domain-like"/>
    <property type="match status" value="1"/>
</dbReference>
<dbReference type="InterPro" id="IPR045861">
    <property type="entry name" value="CorA_cytoplasmic_dom"/>
</dbReference>
<dbReference type="GO" id="GO:0000287">
    <property type="term" value="F:magnesium ion binding"/>
    <property type="evidence" value="ECO:0007669"/>
    <property type="project" value="TreeGrafter"/>
</dbReference>
<dbReference type="InterPro" id="IPR004488">
    <property type="entry name" value="Mg/Co-transport_prot_CorA"/>
</dbReference>
<dbReference type="InterPro" id="IPR002523">
    <property type="entry name" value="MgTranspt_CorA/ZnTranspt_ZntB"/>
</dbReference>
<keyword evidence="7 8" id="KW-0472">Membrane</keyword>
<comment type="caution">
    <text evidence="9">The sequence shown here is derived from an EMBL/GenBank/DDBJ whole genome shotgun (WGS) entry which is preliminary data.</text>
</comment>
<keyword evidence="4 8" id="KW-1003">Cell membrane</keyword>
<keyword evidence="10" id="KW-1185">Reference proteome</keyword>
<comment type="function">
    <text evidence="8">Mediates influx of magnesium ions.</text>
</comment>
<dbReference type="AlphaFoldDB" id="A0A4U3KQ61"/>
<keyword evidence="6 8" id="KW-1133">Transmembrane helix</keyword>
<organism evidence="9 10">
    <name type="scientific">Ilyomonas limi</name>
    <dbReference type="NCBI Taxonomy" id="2575867"/>
    <lineage>
        <taxon>Bacteria</taxon>
        <taxon>Pseudomonadati</taxon>
        <taxon>Bacteroidota</taxon>
        <taxon>Chitinophagia</taxon>
        <taxon>Chitinophagales</taxon>
        <taxon>Chitinophagaceae</taxon>
        <taxon>Ilyomonas</taxon>
    </lineage>
</organism>
<evidence type="ECO:0000256" key="2">
    <source>
        <dbReference type="ARBA" id="ARBA00009765"/>
    </source>
</evidence>
<dbReference type="Pfam" id="PF01544">
    <property type="entry name" value="CorA"/>
    <property type="match status" value="1"/>
</dbReference>
<dbReference type="GO" id="GO:0050897">
    <property type="term" value="F:cobalt ion binding"/>
    <property type="evidence" value="ECO:0007669"/>
    <property type="project" value="TreeGrafter"/>
</dbReference>
<evidence type="ECO:0000313" key="9">
    <source>
        <dbReference type="EMBL" id="TKK64332.1"/>
    </source>
</evidence>
<keyword evidence="8" id="KW-0460">Magnesium</keyword>
<dbReference type="NCBIfam" id="TIGR00383">
    <property type="entry name" value="corA"/>
    <property type="match status" value="1"/>
</dbReference>
<dbReference type="InterPro" id="IPR045863">
    <property type="entry name" value="CorA_TM1_TM2"/>
</dbReference>
<evidence type="ECO:0000313" key="10">
    <source>
        <dbReference type="Proteomes" id="UP000305848"/>
    </source>
</evidence>
<keyword evidence="5 8" id="KW-0812">Transmembrane</keyword>
<dbReference type="GO" id="GO:0015087">
    <property type="term" value="F:cobalt ion transmembrane transporter activity"/>
    <property type="evidence" value="ECO:0007669"/>
    <property type="project" value="UniProtKB-UniRule"/>
</dbReference>
<dbReference type="EMBL" id="SZQL01000036">
    <property type="protein sequence ID" value="TKK64332.1"/>
    <property type="molecule type" value="Genomic_DNA"/>
</dbReference>
<dbReference type="GO" id="GO:0005886">
    <property type="term" value="C:plasma membrane"/>
    <property type="evidence" value="ECO:0007669"/>
    <property type="project" value="UniProtKB-SubCell"/>
</dbReference>
<dbReference type="CDD" id="cd12828">
    <property type="entry name" value="TmCorA-like_1"/>
    <property type="match status" value="1"/>
</dbReference>
<protein>
    <recommendedName>
        <fullName evidence="8">Magnesium transport protein CorA</fullName>
    </recommendedName>
</protein>
<evidence type="ECO:0000256" key="7">
    <source>
        <dbReference type="ARBA" id="ARBA00023136"/>
    </source>
</evidence>
<gene>
    <name evidence="8 9" type="primary">corA</name>
    <name evidence="9" type="ORF">FC093_22835</name>
</gene>
<keyword evidence="3 8" id="KW-0813">Transport</keyword>
<proteinExistence type="inferred from homology"/>
<feature type="transmembrane region" description="Helical" evidence="8">
    <location>
        <begin position="306"/>
        <end position="326"/>
    </location>
</feature>
<dbReference type="GO" id="GO:0015095">
    <property type="term" value="F:magnesium ion transmembrane transporter activity"/>
    <property type="evidence" value="ECO:0007669"/>
    <property type="project" value="UniProtKB-UniRule"/>
</dbReference>
<dbReference type="Proteomes" id="UP000305848">
    <property type="component" value="Unassembled WGS sequence"/>
</dbReference>
<feature type="transmembrane region" description="Helical" evidence="8">
    <location>
        <begin position="338"/>
        <end position="358"/>
    </location>
</feature>
<name>A0A4U3KQ61_9BACT</name>
<evidence type="ECO:0000256" key="3">
    <source>
        <dbReference type="ARBA" id="ARBA00022448"/>
    </source>
</evidence>
<evidence type="ECO:0000256" key="1">
    <source>
        <dbReference type="ARBA" id="ARBA00004651"/>
    </source>
</evidence>
<dbReference type="PANTHER" id="PTHR46494:SF1">
    <property type="entry name" value="CORA FAMILY METAL ION TRANSPORTER (EUROFUNG)"/>
    <property type="match status" value="1"/>
</dbReference>
<keyword evidence="8" id="KW-0406">Ion transport</keyword>
<reference evidence="9 10" key="1">
    <citation type="submission" date="2019-05" db="EMBL/GenBank/DDBJ databases">
        <title>Panacibacter sp. strain 17mud1-8 Genome sequencing and assembly.</title>
        <authorList>
            <person name="Chhetri G."/>
        </authorList>
    </citation>
    <scope>NUCLEOTIDE SEQUENCE [LARGE SCALE GENOMIC DNA]</scope>
    <source>
        <strain evidence="9 10">17mud1-8</strain>
    </source>
</reference>
<dbReference type="PANTHER" id="PTHR46494">
    <property type="entry name" value="CORA FAMILY METAL ION TRANSPORTER (EUROFUNG)"/>
    <property type="match status" value="1"/>
</dbReference>
<dbReference type="SUPFAM" id="SSF144083">
    <property type="entry name" value="Magnesium transport protein CorA, transmembrane region"/>
    <property type="match status" value="1"/>
</dbReference>
<evidence type="ECO:0000256" key="6">
    <source>
        <dbReference type="ARBA" id="ARBA00022989"/>
    </source>
</evidence>